<dbReference type="InterPro" id="IPR036237">
    <property type="entry name" value="Xyl_isomerase-like_sf"/>
</dbReference>
<dbReference type="Gene3D" id="3.20.20.150">
    <property type="entry name" value="Divalent-metal-dependent TIM barrel enzymes"/>
    <property type="match status" value="1"/>
</dbReference>
<dbReference type="AlphaFoldDB" id="X1GRN6"/>
<proteinExistence type="predicted"/>
<reference evidence="2" key="1">
    <citation type="journal article" date="2014" name="Front. Microbiol.">
        <title>High frequency of phylogenetically diverse reductive dehalogenase-homologous genes in deep subseafloor sedimentary metagenomes.</title>
        <authorList>
            <person name="Kawai M."/>
            <person name="Futagami T."/>
            <person name="Toyoda A."/>
            <person name="Takaki Y."/>
            <person name="Nishi S."/>
            <person name="Hori S."/>
            <person name="Arai W."/>
            <person name="Tsubouchi T."/>
            <person name="Morono Y."/>
            <person name="Uchiyama I."/>
            <person name="Ito T."/>
            <person name="Fujiyama A."/>
            <person name="Inagaki F."/>
            <person name="Takami H."/>
        </authorList>
    </citation>
    <scope>NUCLEOTIDE SEQUENCE</scope>
    <source>
        <strain evidence="2">Expedition CK06-06</strain>
    </source>
</reference>
<dbReference type="SUPFAM" id="SSF51658">
    <property type="entry name" value="Xylose isomerase-like"/>
    <property type="match status" value="1"/>
</dbReference>
<dbReference type="InterPro" id="IPR013022">
    <property type="entry name" value="Xyl_isomerase-like_TIM-brl"/>
</dbReference>
<accession>X1GRN6</accession>
<dbReference type="PANTHER" id="PTHR12110">
    <property type="entry name" value="HYDROXYPYRUVATE ISOMERASE"/>
    <property type="match status" value="1"/>
</dbReference>
<comment type="caution">
    <text evidence="2">The sequence shown here is derived from an EMBL/GenBank/DDBJ whole genome shotgun (WGS) entry which is preliminary data.</text>
</comment>
<evidence type="ECO:0000259" key="1">
    <source>
        <dbReference type="Pfam" id="PF01261"/>
    </source>
</evidence>
<dbReference type="PANTHER" id="PTHR12110:SF41">
    <property type="entry name" value="INOSOSE DEHYDRATASE"/>
    <property type="match status" value="1"/>
</dbReference>
<sequence length="296" mass="32911">MLRIIGFPIINKVGIYYAYWTHDWDADFVPYIYKVKKLGFDVLEINAGTIATLGADEKKRLKDAAAEMGINMSCCIGLPSSSDLASSDIAVRQAGINHLHHIGDAMVECGIDRLSGIIYSNWPGSFEVRGVTKQQAWDWSVASMKEAIKKAEDLDLIYNVEVVNRFEQFLMNTAAEGVAYVKEVGSPNLKILLDTFHMNIEEDTIGGAIETAGEYLGHLHTGESNRKPPGYGHIPWDEIGASLKKLDFQGWVVMEPFLMPGGEVGRDIRVYRCLMPDADLDEEARKACAFTKAFLK</sequence>
<name>X1GRN6_9ZZZZ</name>
<protein>
    <recommendedName>
        <fullName evidence="1">Xylose isomerase-like TIM barrel domain-containing protein</fullName>
    </recommendedName>
</protein>
<feature type="domain" description="Xylose isomerase-like TIM barrel" evidence="1">
    <location>
        <begin position="33"/>
        <end position="259"/>
    </location>
</feature>
<dbReference type="InterPro" id="IPR050312">
    <property type="entry name" value="IolE/XylAMocC-like"/>
</dbReference>
<organism evidence="2">
    <name type="scientific">marine sediment metagenome</name>
    <dbReference type="NCBI Taxonomy" id="412755"/>
    <lineage>
        <taxon>unclassified sequences</taxon>
        <taxon>metagenomes</taxon>
        <taxon>ecological metagenomes</taxon>
    </lineage>
</organism>
<evidence type="ECO:0000313" key="2">
    <source>
        <dbReference type="EMBL" id="GAH44289.1"/>
    </source>
</evidence>
<dbReference type="Pfam" id="PF01261">
    <property type="entry name" value="AP_endonuc_2"/>
    <property type="match status" value="1"/>
</dbReference>
<gene>
    <name evidence="2" type="ORF">S03H2_14482</name>
</gene>
<dbReference type="EMBL" id="BARU01007348">
    <property type="protein sequence ID" value="GAH44289.1"/>
    <property type="molecule type" value="Genomic_DNA"/>
</dbReference>